<dbReference type="EMBL" id="MZ229687">
    <property type="protein sequence ID" value="QXJ80323.1"/>
    <property type="molecule type" value="Genomic_DNA"/>
</dbReference>
<geneLocation type="mitochondrion" evidence="12"/>
<feature type="transmembrane region" description="Helical" evidence="11">
    <location>
        <begin position="6"/>
        <end position="30"/>
    </location>
</feature>
<dbReference type="GO" id="GO:0003954">
    <property type="term" value="F:NADH dehydrogenase activity"/>
    <property type="evidence" value="ECO:0007669"/>
    <property type="project" value="TreeGrafter"/>
</dbReference>
<evidence type="ECO:0000256" key="3">
    <source>
        <dbReference type="ARBA" id="ARBA00021009"/>
    </source>
</evidence>
<evidence type="ECO:0000256" key="4">
    <source>
        <dbReference type="ARBA" id="ARBA00022448"/>
    </source>
</evidence>
<protein>
    <recommendedName>
        <fullName evidence="3 10">NADH-ubiquinone oxidoreductase chain 1</fullName>
        <ecNumber evidence="10">7.1.1.2</ecNumber>
    </recommendedName>
</protein>
<evidence type="ECO:0000256" key="1">
    <source>
        <dbReference type="ARBA" id="ARBA00004141"/>
    </source>
</evidence>
<evidence type="ECO:0000256" key="2">
    <source>
        <dbReference type="ARBA" id="ARBA00010535"/>
    </source>
</evidence>
<dbReference type="GO" id="GO:0005743">
    <property type="term" value="C:mitochondrial inner membrane"/>
    <property type="evidence" value="ECO:0007669"/>
    <property type="project" value="UniProtKB-SubCell"/>
</dbReference>
<dbReference type="EC" id="7.1.1.2" evidence="10"/>
<dbReference type="PROSITE" id="PS00668">
    <property type="entry name" value="COMPLEX1_ND1_2"/>
    <property type="match status" value="1"/>
</dbReference>
<evidence type="ECO:0000256" key="10">
    <source>
        <dbReference type="RuleBase" id="RU000473"/>
    </source>
</evidence>
<reference evidence="12" key="1">
    <citation type="journal article" date="2021" name="Life">
        <title>Mitogenomics and Evolutionary History of Rodent Whipworms (Trichuris spp.) Originating from Three Biogeographic Regions.</title>
        <authorList>
            <person name="Petruzela J."/>
            <person name="Ribas A."/>
            <person name="de Bellocq J.G."/>
        </authorList>
    </citation>
    <scope>NUCLEOTIDE SEQUENCE</scope>
</reference>
<gene>
    <name evidence="12" type="primary">NAD1</name>
</gene>
<feature type="transmembrane region" description="Helical" evidence="11">
    <location>
        <begin position="174"/>
        <end position="192"/>
    </location>
</feature>
<comment type="catalytic activity">
    <reaction evidence="10">
        <text>a ubiquinone + NADH + 5 H(+)(in) = a ubiquinol + NAD(+) + 4 H(+)(out)</text>
        <dbReference type="Rhea" id="RHEA:29091"/>
        <dbReference type="Rhea" id="RHEA-COMP:9565"/>
        <dbReference type="Rhea" id="RHEA-COMP:9566"/>
        <dbReference type="ChEBI" id="CHEBI:15378"/>
        <dbReference type="ChEBI" id="CHEBI:16389"/>
        <dbReference type="ChEBI" id="CHEBI:17976"/>
        <dbReference type="ChEBI" id="CHEBI:57540"/>
        <dbReference type="ChEBI" id="CHEBI:57945"/>
        <dbReference type="EC" id="7.1.1.2"/>
    </reaction>
</comment>
<dbReference type="InterPro" id="IPR001694">
    <property type="entry name" value="NADH_UbQ_OxRdtase_su1/FPO"/>
</dbReference>
<dbReference type="PANTHER" id="PTHR11432">
    <property type="entry name" value="NADH DEHYDROGENASE SUBUNIT 1"/>
    <property type="match status" value="1"/>
</dbReference>
<proteinExistence type="inferred from homology"/>
<feature type="transmembrane region" description="Helical" evidence="11">
    <location>
        <begin position="273"/>
        <end position="296"/>
    </location>
</feature>
<comment type="subcellular location">
    <subcellularLocation>
        <location evidence="1">Membrane</location>
        <topology evidence="1">Multi-pass membrane protein</topology>
    </subcellularLocation>
    <subcellularLocation>
        <location evidence="9">Mitochondrion inner membrane</location>
        <topology evidence="9">Multi-pass membrane protein</topology>
    </subcellularLocation>
</comment>
<accession>A0A8F5DQL4</accession>
<keyword evidence="6 11" id="KW-1133">Transmembrane helix</keyword>
<keyword evidence="8 11" id="KW-0472">Membrane</keyword>
<dbReference type="GO" id="GO:0008137">
    <property type="term" value="F:NADH dehydrogenase (ubiquinone) activity"/>
    <property type="evidence" value="ECO:0007669"/>
    <property type="project" value="UniProtKB-EC"/>
</dbReference>
<evidence type="ECO:0000313" key="12">
    <source>
        <dbReference type="EMBL" id="QXJ80323.1"/>
    </source>
</evidence>
<sequence length="300" mass="34360">MLLWLLHLTITIMVIMVAIAFITLLERCYMGIAQRRRGPNKVSIWGMFQPILDGVKLVFKTTHKSYNLNFFLFSIIPSINLLLFILFWAGMPFIFNLLQFSLSSLFIMVLLGMMGFGIMITGWASNNKYALFGSLRSMTQSISYEIALALVILAMMCMKNSFNLSILWKGFSSTEFLFSMIFMFPVAIMILAECGRTPFDLMEAESELVSGYNIEYSSVEFAFLFMSEYGMVILLSILFSIILASYMASIISLSFISIILFGRYTLPRLRYDYLMSLMWKSLLPATLLLWMCIFNVSVNT</sequence>
<comment type="similarity">
    <text evidence="2 9">Belongs to the complex I subunit 1 family.</text>
</comment>
<dbReference type="PANTHER" id="PTHR11432:SF3">
    <property type="entry name" value="NADH-UBIQUINONE OXIDOREDUCTASE CHAIN 1"/>
    <property type="match status" value="1"/>
</dbReference>
<dbReference type="GO" id="GO:0009060">
    <property type="term" value="P:aerobic respiration"/>
    <property type="evidence" value="ECO:0007669"/>
    <property type="project" value="TreeGrafter"/>
</dbReference>
<keyword evidence="5 9" id="KW-0812">Transmembrane</keyword>
<name>A0A8F5DQL4_9BILA</name>
<keyword evidence="4" id="KW-0813">Transport</keyword>
<dbReference type="Pfam" id="PF00146">
    <property type="entry name" value="NADHdh"/>
    <property type="match status" value="1"/>
</dbReference>
<feature type="transmembrane region" description="Helical" evidence="11">
    <location>
        <begin position="144"/>
        <end position="162"/>
    </location>
</feature>
<keyword evidence="9" id="KW-0520">NAD</keyword>
<feature type="transmembrane region" description="Helical" evidence="11">
    <location>
        <begin position="231"/>
        <end position="261"/>
    </location>
</feature>
<dbReference type="AlphaFoldDB" id="A0A8F5DQL4"/>
<evidence type="ECO:0000256" key="5">
    <source>
        <dbReference type="ARBA" id="ARBA00022692"/>
    </source>
</evidence>
<feature type="transmembrane region" description="Helical" evidence="11">
    <location>
        <begin position="71"/>
        <end position="98"/>
    </location>
</feature>
<evidence type="ECO:0000256" key="7">
    <source>
        <dbReference type="ARBA" id="ARBA00023075"/>
    </source>
</evidence>
<feature type="transmembrane region" description="Helical" evidence="11">
    <location>
        <begin position="105"/>
        <end position="124"/>
    </location>
</feature>
<dbReference type="InterPro" id="IPR018086">
    <property type="entry name" value="NADH_UbQ_OxRdtase_su1_CS"/>
</dbReference>
<evidence type="ECO:0000256" key="6">
    <source>
        <dbReference type="ARBA" id="ARBA00022989"/>
    </source>
</evidence>
<organism evidence="12">
    <name type="scientific">Trichuris sp. LO613</name>
    <dbReference type="NCBI Taxonomy" id="2856030"/>
    <lineage>
        <taxon>Eukaryota</taxon>
        <taxon>Metazoa</taxon>
        <taxon>Ecdysozoa</taxon>
        <taxon>Nematoda</taxon>
        <taxon>Enoplea</taxon>
        <taxon>Dorylaimia</taxon>
        <taxon>Trichinellida</taxon>
        <taxon>Trichuridae</taxon>
        <taxon>Trichuris</taxon>
    </lineage>
</organism>
<evidence type="ECO:0000256" key="8">
    <source>
        <dbReference type="ARBA" id="ARBA00023136"/>
    </source>
</evidence>
<keyword evidence="7 10" id="KW-0830">Ubiquinone</keyword>
<evidence type="ECO:0000256" key="11">
    <source>
        <dbReference type="SAM" id="Phobius"/>
    </source>
</evidence>
<evidence type="ECO:0000256" key="9">
    <source>
        <dbReference type="RuleBase" id="RU000471"/>
    </source>
</evidence>
<keyword evidence="10 12" id="KW-0496">Mitochondrion</keyword>